<feature type="compositionally biased region" description="Basic and acidic residues" evidence="1">
    <location>
        <begin position="73"/>
        <end position="84"/>
    </location>
</feature>
<keyword evidence="3" id="KW-1185">Reference proteome</keyword>
<dbReference type="EMBL" id="KV722480">
    <property type="protein sequence ID" value="OCH87601.1"/>
    <property type="molecule type" value="Genomic_DNA"/>
</dbReference>
<sequence>MPKTRRALGSSPIEAPSRPTQPVSKSAVKRSAPQANLLTPPRTVHKRKRGDKTPRSRRHDSDSDEREGDQERDDASGHESERRPNGAVMIGNKKRKTLDAIAEELSGAAAAEDAFWLGTSDADNGAGAGSSKQQKSLKEVRLEDGERGSRARSRSRSPSSSPPPAPHLLQRSHTGLISPPPSRRQPRVVPRPATPPPNPPSLRRSPRRFRNVPVRDSPDNPFLVSHSPGSAASASPQTPEPRTPVQHVEKPTITYVFRGVKAVLPNPLYRPPGASPDEAERRSRLPLDHPDYSPAPACAPKLLFPEARRHDHARRMARSQVAAVLPETPTRQTRSQVQAGKTRARDDEPESLPVPEPPRATKVEQPVGEDALQAAMAERVAKRLSAAAERARGNPPRTRSRAQASDRPP</sequence>
<evidence type="ECO:0000313" key="3">
    <source>
        <dbReference type="Proteomes" id="UP000250043"/>
    </source>
</evidence>
<organism evidence="2 3">
    <name type="scientific">Obba rivulosa</name>
    <dbReference type="NCBI Taxonomy" id="1052685"/>
    <lineage>
        <taxon>Eukaryota</taxon>
        <taxon>Fungi</taxon>
        <taxon>Dikarya</taxon>
        <taxon>Basidiomycota</taxon>
        <taxon>Agaricomycotina</taxon>
        <taxon>Agaricomycetes</taxon>
        <taxon>Polyporales</taxon>
        <taxon>Gelatoporiaceae</taxon>
        <taxon>Obba</taxon>
    </lineage>
</organism>
<feature type="compositionally biased region" description="Polar residues" evidence="1">
    <location>
        <begin position="329"/>
        <end position="339"/>
    </location>
</feature>
<feature type="region of interest" description="Disordered" evidence="1">
    <location>
        <begin position="311"/>
        <end position="409"/>
    </location>
</feature>
<dbReference type="OrthoDB" id="3364608at2759"/>
<feature type="compositionally biased region" description="Basic and acidic residues" evidence="1">
    <location>
        <begin position="278"/>
        <end position="291"/>
    </location>
</feature>
<dbReference type="Proteomes" id="UP000250043">
    <property type="component" value="Unassembled WGS sequence"/>
</dbReference>
<feature type="region of interest" description="Disordered" evidence="1">
    <location>
        <begin position="119"/>
        <end position="250"/>
    </location>
</feature>
<name>A0A8E2AMV4_9APHY</name>
<protein>
    <submittedName>
        <fullName evidence="2">Uncharacterized protein</fullName>
    </submittedName>
</protein>
<feature type="compositionally biased region" description="Acidic residues" evidence="1">
    <location>
        <begin position="62"/>
        <end position="72"/>
    </location>
</feature>
<reference evidence="2 3" key="1">
    <citation type="submission" date="2016-07" db="EMBL/GenBank/DDBJ databases">
        <title>Draft genome of the white-rot fungus Obba rivulosa 3A-2.</title>
        <authorList>
            <consortium name="DOE Joint Genome Institute"/>
            <person name="Miettinen O."/>
            <person name="Riley R."/>
            <person name="Acob R."/>
            <person name="Barry K."/>
            <person name="Cullen D."/>
            <person name="De Vries R."/>
            <person name="Hainaut M."/>
            <person name="Hatakka A."/>
            <person name="Henrissat B."/>
            <person name="Hilden K."/>
            <person name="Kuo R."/>
            <person name="Labutti K."/>
            <person name="Lipzen A."/>
            <person name="Makela M.R."/>
            <person name="Sandor L."/>
            <person name="Spatafora J.W."/>
            <person name="Grigoriev I.V."/>
            <person name="Hibbett D.S."/>
        </authorList>
    </citation>
    <scope>NUCLEOTIDE SEQUENCE [LARGE SCALE GENOMIC DNA]</scope>
    <source>
        <strain evidence="2 3">3A-2</strain>
    </source>
</reference>
<feature type="compositionally biased region" description="Basic residues" evidence="1">
    <location>
        <begin position="43"/>
        <end position="58"/>
    </location>
</feature>
<feature type="region of interest" description="Disordered" evidence="1">
    <location>
        <begin position="265"/>
        <end position="299"/>
    </location>
</feature>
<evidence type="ECO:0000256" key="1">
    <source>
        <dbReference type="SAM" id="MobiDB-lite"/>
    </source>
</evidence>
<evidence type="ECO:0000313" key="2">
    <source>
        <dbReference type="EMBL" id="OCH87601.1"/>
    </source>
</evidence>
<gene>
    <name evidence="2" type="ORF">OBBRIDRAFT_820564</name>
</gene>
<proteinExistence type="predicted"/>
<accession>A0A8E2AMV4</accession>
<dbReference type="AlphaFoldDB" id="A0A8E2AMV4"/>
<feature type="region of interest" description="Disordered" evidence="1">
    <location>
        <begin position="1"/>
        <end position="95"/>
    </location>
</feature>
<feature type="compositionally biased region" description="Basic and acidic residues" evidence="1">
    <location>
        <begin position="136"/>
        <end position="149"/>
    </location>
</feature>